<dbReference type="Proteomes" id="UP000259328">
    <property type="component" value="Chromosome"/>
</dbReference>
<dbReference type="EMBL" id="LS991953">
    <property type="protein sequence ID" value="SYV92991.1"/>
    <property type="molecule type" value="Genomic_DNA"/>
</dbReference>
<proteinExistence type="predicted"/>
<reference evidence="2" key="1">
    <citation type="submission" date="2018-06" db="EMBL/GenBank/DDBJ databases">
        <authorList>
            <consortium name="Pathogen Informatics"/>
        </authorList>
    </citation>
    <scope>NUCLEOTIDE SEQUENCE [LARGE SCALE GENOMIC DNA]</scope>
    <source>
        <strain evidence="2">NCTC10124</strain>
    </source>
</reference>
<organism evidence="1 2">
    <name type="scientific">Mycoplasmopsis synoviae</name>
    <name type="common">Mycoplasma synoviae</name>
    <dbReference type="NCBI Taxonomy" id="2109"/>
    <lineage>
        <taxon>Bacteria</taxon>
        <taxon>Bacillati</taxon>
        <taxon>Mycoplasmatota</taxon>
        <taxon>Mycoplasmoidales</taxon>
        <taxon>Metamycoplasmataceae</taxon>
        <taxon>Mycoplasmopsis</taxon>
    </lineage>
</organism>
<sequence length="49" mass="5642">MVDKLGEENSSNNVLNNLNYKVQLYISLPSNYKIDSEFKDIAHIKSNIQ</sequence>
<accession>A0A3B0PTL6</accession>
<protein>
    <submittedName>
        <fullName evidence="1">Uncharacterized protein</fullName>
    </submittedName>
</protein>
<name>A0A3B0PTL6_MYCSY</name>
<gene>
    <name evidence="1" type="ORF">NCTC10124_00719</name>
</gene>
<dbReference type="AlphaFoldDB" id="A0A3B0PTL6"/>
<evidence type="ECO:0000313" key="2">
    <source>
        <dbReference type="Proteomes" id="UP000259328"/>
    </source>
</evidence>
<evidence type="ECO:0000313" key="1">
    <source>
        <dbReference type="EMBL" id="SYV92991.1"/>
    </source>
</evidence>